<dbReference type="GO" id="GO:0035312">
    <property type="term" value="F:5'-3' DNA exonuclease activity"/>
    <property type="evidence" value="ECO:0007669"/>
    <property type="project" value="TreeGrafter"/>
</dbReference>
<dbReference type="SUPFAM" id="SSF89550">
    <property type="entry name" value="PHP domain-like"/>
    <property type="match status" value="1"/>
</dbReference>
<dbReference type="PANTHER" id="PTHR42924:SF3">
    <property type="entry name" value="POLYMERASE_HISTIDINOL PHOSPHATASE N-TERMINAL DOMAIN-CONTAINING PROTEIN"/>
    <property type="match status" value="1"/>
</dbReference>
<dbReference type="InterPro" id="IPR052018">
    <property type="entry name" value="PHP_domain"/>
</dbReference>
<evidence type="ECO:0000313" key="2">
    <source>
        <dbReference type="EMBL" id="MST70806.1"/>
    </source>
</evidence>
<reference evidence="2 3" key="1">
    <citation type="submission" date="2019-08" db="EMBL/GenBank/DDBJ databases">
        <title>In-depth cultivation of the pig gut microbiome towards novel bacterial diversity and tailored functional studies.</title>
        <authorList>
            <person name="Wylensek D."/>
            <person name="Hitch T.C.A."/>
            <person name="Clavel T."/>
        </authorList>
    </citation>
    <scope>NUCLEOTIDE SEQUENCE [LARGE SCALE GENOMIC DNA]</scope>
    <source>
        <strain evidence="2 3">WCA-MUC-591-APC-4B</strain>
    </source>
</reference>
<dbReference type="Gene3D" id="1.10.150.650">
    <property type="match status" value="1"/>
</dbReference>
<dbReference type="RefSeq" id="WP_154554369.1">
    <property type="nucleotide sequence ID" value="NZ_JAQXUZ010000020.1"/>
</dbReference>
<evidence type="ECO:0000313" key="3">
    <source>
        <dbReference type="Proteomes" id="UP000469424"/>
    </source>
</evidence>
<dbReference type="InterPro" id="IPR016195">
    <property type="entry name" value="Pol/histidinol_Pase-like"/>
</dbReference>
<dbReference type="Proteomes" id="UP000469424">
    <property type="component" value="Unassembled WGS sequence"/>
</dbReference>
<dbReference type="AlphaFoldDB" id="A0A6N7XLI2"/>
<protein>
    <submittedName>
        <fullName evidence="2">PHP domain-containing protein</fullName>
    </submittedName>
</protein>
<dbReference type="SMART" id="SM00481">
    <property type="entry name" value="POLIIIAc"/>
    <property type="match status" value="1"/>
</dbReference>
<dbReference type="GO" id="GO:0004534">
    <property type="term" value="F:5'-3' RNA exonuclease activity"/>
    <property type="evidence" value="ECO:0007669"/>
    <property type="project" value="TreeGrafter"/>
</dbReference>
<comment type="caution">
    <text evidence="2">The sequence shown here is derived from an EMBL/GenBank/DDBJ whole genome shotgun (WGS) entry which is preliminary data.</text>
</comment>
<feature type="domain" description="Polymerase/histidinol phosphatase N-terminal" evidence="1">
    <location>
        <begin position="8"/>
        <end position="88"/>
    </location>
</feature>
<accession>A0A6N7XLI2</accession>
<dbReference type="InterPro" id="IPR003141">
    <property type="entry name" value="Pol/His_phosphatase_N"/>
</dbReference>
<dbReference type="CDD" id="cd07438">
    <property type="entry name" value="PHP_HisPPase_AMP"/>
    <property type="match status" value="1"/>
</dbReference>
<name>A0A6N7XLI2_9FIRM</name>
<organism evidence="2 3">
    <name type="scientific">Mogibacterium kristiansenii</name>
    <dbReference type="NCBI Taxonomy" id="2606708"/>
    <lineage>
        <taxon>Bacteria</taxon>
        <taxon>Bacillati</taxon>
        <taxon>Bacillota</taxon>
        <taxon>Clostridia</taxon>
        <taxon>Peptostreptococcales</taxon>
        <taxon>Anaerovoracaceae</taxon>
        <taxon>Mogibacterium</taxon>
    </lineage>
</organism>
<dbReference type="EMBL" id="VUNA01000009">
    <property type="protein sequence ID" value="MST70806.1"/>
    <property type="molecule type" value="Genomic_DNA"/>
</dbReference>
<proteinExistence type="predicted"/>
<sequence>MGINRRFVDLHMHSTASDGTTPPEKLIEVARAETVLALAEGWISEEPQEYIMALTDHDTLAGIPALEKAARLFENVRIIPGVEISSDYQGHEIHILGYNVDSENSDLQSGLEYYRGERQRRNRRILGKFRDMGISIPEEELSTRENEAVGRPHIARWLVRHRYAKSIRDAFDRFLNPGEPCYVNREKAPAKECIQLIRNAGGIPVLAHPVRYRFLNHTELEKMIRRFAEDGLQGVETYYTENRPADTRYLEALSEKYRLIRTGGSDYHGKNKPNHHMGYGHGNLGETMDRIQVNLLKSPSFEDKMMEIKLK</sequence>
<gene>
    <name evidence="2" type="ORF">FYJ65_05565</name>
</gene>
<keyword evidence="3" id="KW-1185">Reference proteome</keyword>
<dbReference type="Gene3D" id="3.20.20.140">
    <property type="entry name" value="Metal-dependent hydrolases"/>
    <property type="match status" value="1"/>
</dbReference>
<evidence type="ECO:0000259" key="1">
    <source>
        <dbReference type="SMART" id="SM00481"/>
    </source>
</evidence>
<dbReference type="PANTHER" id="PTHR42924">
    <property type="entry name" value="EXONUCLEASE"/>
    <property type="match status" value="1"/>
</dbReference>